<dbReference type="Gene3D" id="3.30.160.60">
    <property type="entry name" value="Classic Zinc Finger"/>
    <property type="match status" value="4"/>
</dbReference>
<evidence type="ECO:0000259" key="8">
    <source>
        <dbReference type="PROSITE" id="PS50013"/>
    </source>
</evidence>
<dbReference type="PROSITE" id="PS50013">
    <property type="entry name" value="CHROMO_2"/>
    <property type="match status" value="1"/>
</dbReference>
<dbReference type="FunFam" id="3.30.160.60:FF:000446">
    <property type="entry name" value="Zinc finger protein"/>
    <property type="match status" value="1"/>
</dbReference>
<feature type="domain" description="C2H2-type" evidence="9">
    <location>
        <begin position="676"/>
        <end position="703"/>
    </location>
</feature>
<keyword evidence="1" id="KW-0479">Metal-binding</keyword>
<evidence type="ECO:0000256" key="3">
    <source>
        <dbReference type="ARBA" id="ARBA00022771"/>
    </source>
</evidence>
<dbReference type="InterPro" id="IPR016197">
    <property type="entry name" value="Chromo-like_dom_sf"/>
</dbReference>
<keyword evidence="3 5" id="KW-0863">Zinc-finger</keyword>
<evidence type="ECO:0000256" key="4">
    <source>
        <dbReference type="ARBA" id="ARBA00022833"/>
    </source>
</evidence>
<accession>A0AAD4N4P8</accession>
<dbReference type="SUPFAM" id="SSF54160">
    <property type="entry name" value="Chromo domain-like"/>
    <property type="match status" value="1"/>
</dbReference>
<keyword evidence="2" id="KW-0677">Repeat</keyword>
<protein>
    <submittedName>
        <fullName evidence="10">Zinc-finger double domain-containing protein</fullName>
    </submittedName>
</protein>
<feature type="compositionally biased region" description="Low complexity" evidence="7">
    <location>
        <begin position="335"/>
        <end position="373"/>
    </location>
</feature>
<keyword evidence="4" id="KW-0862">Zinc</keyword>
<organism evidence="10 11">
    <name type="scientific">Ditylenchus destructor</name>
    <dbReference type="NCBI Taxonomy" id="166010"/>
    <lineage>
        <taxon>Eukaryota</taxon>
        <taxon>Metazoa</taxon>
        <taxon>Ecdysozoa</taxon>
        <taxon>Nematoda</taxon>
        <taxon>Chromadorea</taxon>
        <taxon>Rhabditida</taxon>
        <taxon>Tylenchina</taxon>
        <taxon>Tylenchomorpha</taxon>
        <taxon>Sphaerularioidea</taxon>
        <taxon>Anguinidae</taxon>
        <taxon>Anguininae</taxon>
        <taxon>Ditylenchus</taxon>
    </lineage>
</organism>
<dbReference type="SMART" id="SM00355">
    <property type="entry name" value="ZnF_C2H2"/>
    <property type="match status" value="5"/>
</dbReference>
<feature type="domain" description="C2H2-type" evidence="9">
    <location>
        <begin position="732"/>
        <end position="759"/>
    </location>
</feature>
<sequence>MATDQSVKDVLEGEVHKAILDQLEVLKKTLKENRDLSNEFGINASTDTLKQMDANIKQTERLLKTQQRLSDKVVRDGRMASQVTKRHEMLTKNPQYGRMQAIEYMYDIAGECEKTLVDHRETLSKLDHILKNLQDESTDSKRRITKKDLYEHIRRFDDIYSAIAAQVYIAGDEVEKVKDTFLDKRRKIYGGYASDPFEKRKDRQKIIDAFSDLRGFDAFPSQNAILSISQYMAKAPVAQSGAVFGSTLGPGGLSSGGTSLFGPTPKHPALGQAASGLGSSATPFFASNSSGSATPFGATTTQTSAFGKPMGPAFGQPQQTSFFGSTSTPAAAPLFGQTTTTSAGQQGTAFGFGGQQTQPSLQQSTSTAPSASPFGTPKSAFGTPSFGATQTSTPSLFGSTPTTMSQPQQSGALKFPGQPNQPLSFGTTSHAPNAAGTLFQVQDSGMDRWLKFYKENDVSIYHEGNVYVFYRDLDPLKPDANPELRFIQLEIGKSTNEEEDINGECLGKSGIITNPIIKIRSKSKNFTNTTRQLFFAMVSSTCFIANWTYSNLELIHSGGPLITAHITKIVCYAEVEFTPLANGRLPNVVELSNGEFSRTSITIMIQIDREKEYNAGSIGNYEAIYESTQKTMQAMNTPKIVSKRGKLRECSLCCYSSRNSNHMKQHLYTHIDERTYSCDQCPYACIKFCDLIRHERCHTGERPYECTECDYASPNSTNLKSHKLSHSGLKPYKCGFCPNAYTRNSSLKEHMRTHTGEKPYKCDLCPYAGNKKYHLKMHQLRHHQNVYGSETKKQKGKTNERKIQNGIDDKGISLPLDSTSAGSTRKNSKRVKAKKQTVDTTEPTQSFNEDISGTSAQLGPSRLSCKRIKKEKQTYICADPDTTQTDCEELSGISSLLDSPTSTPNHSERIKHKKQTDSVGRDSPQIDEEEIKSDEDILIAEKILDKRRNGHRTEYLIKFLGYEDIDDQKWVPVGMLNCTDMILEYERSRNEDVKVVDKRVKNGIAQYKVKKKNRQRHFWASTSDLEPYRDLIRKFEKTLQNKAKFCDTNIVSKSGSKHPTPTSTKRTSPFPRISGASKSKYPKMHDKSFNDVPFNISTETITKSCIPVPSYRKLAIFNKC</sequence>
<dbReference type="Gene3D" id="6.10.140.1350">
    <property type="match status" value="1"/>
</dbReference>
<name>A0AAD4N4P8_9BILA</name>
<dbReference type="CDD" id="cd00024">
    <property type="entry name" value="CD_CSD"/>
    <property type="match status" value="1"/>
</dbReference>
<dbReference type="InterPro" id="IPR000953">
    <property type="entry name" value="Chromo/chromo_shadow_dom"/>
</dbReference>
<gene>
    <name evidence="10" type="ORF">DdX_06476</name>
</gene>
<dbReference type="GO" id="GO:0005667">
    <property type="term" value="C:transcription regulator complex"/>
    <property type="evidence" value="ECO:0007669"/>
    <property type="project" value="TreeGrafter"/>
</dbReference>
<dbReference type="FunFam" id="3.30.160.60:FF:000264">
    <property type="entry name" value="Zinc finger protein 236"/>
    <property type="match status" value="1"/>
</dbReference>
<keyword evidence="11" id="KW-1185">Reference proteome</keyword>
<feature type="compositionally biased region" description="Polar residues" evidence="7">
    <location>
        <begin position="894"/>
        <end position="905"/>
    </location>
</feature>
<dbReference type="FunFam" id="3.30.160.60:FF:000448">
    <property type="entry name" value="RE1-silencing transcription factor A"/>
    <property type="match status" value="1"/>
</dbReference>
<feature type="compositionally biased region" description="Polar residues" evidence="7">
    <location>
        <begin position="316"/>
        <end position="329"/>
    </location>
</feature>
<dbReference type="SMART" id="SM00298">
    <property type="entry name" value="CHROMO"/>
    <property type="match status" value="1"/>
</dbReference>
<dbReference type="PANTHER" id="PTHR14003">
    <property type="entry name" value="TRANSCRIPTIONAL REPRESSOR PROTEIN YY"/>
    <property type="match status" value="1"/>
</dbReference>
<dbReference type="AlphaFoldDB" id="A0AAD4N4P8"/>
<keyword evidence="6" id="KW-0175">Coiled coil</keyword>
<dbReference type="GO" id="GO:0008270">
    <property type="term" value="F:zinc ion binding"/>
    <property type="evidence" value="ECO:0007669"/>
    <property type="project" value="UniProtKB-KW"/>
</dbReference>
<evidence type="ECO:0000256" key="2">
    <source>
        <dbReference type="ARBA" id="ARBA00022737"/>
    </source>
</evidence>
<dbReference type="EMBL" id="JAKKPZ010000008">
    <property type="protein sequence ID" value="KAI1718062.1"/>
    <property type="molecule type" value="Genomic_DNA"/>
</dbReference>
<proteinExistence type="predicted"/>
<feature type="compositionally biased region" description="Polar residues" evidence="7">
    <location>
        <begin position="816"/>
        <end position="825"/>
    </location>
</feature>
<dbReference type="InterPro" id="IPR013087">
    <property type="entry name" value="Znf_C2H2_type"/>
</dbReference>
<dbReference type="InterPro" id="IPR036236">
    <property type="entry name" value="Znf_C2H2_sf"/>
</dbReference>
<dbReference type="GO" id="GO:0000785">
    <property type="term" value="C:chromatin"/>
    <property type="evidence" value="ECO:0007669"/>
    <property type="project" value="TreeGrafter"/>
</dbReference>
<evidence type="ECO:0000313" key="10">
    <source>
        <dbReference type="EMBL" id="KAI1718062.1"/>
    </source>
</evidence>
<evidence type="ECO:0000256" key="5">
    <source>
        <dbReference type="PROSITE-ProRule" id="PRU00042"/>
    </source>
</evidence>
<evidence type="ECO:0000259" key="9">
    <source>
        <dbReference type="PROSITE" id="PS50157"/>
    </source>
</evidence>
<feature type="compositionally biased region" description="Polar residues" evidence="7">
    <location>
        <begin position="838"/>
        <end position="856"/>
    </location>
</feature>
<feature type="region of interest" description="Disordered" evidence="7">
    <location>
        <begin position="300"/>
        <end position="418"/>
    </location>
</feature>
<dbReference type="GO" id="GO:0031519">
    <property type="term" value="C:PcG protein complex"/>
    <property type="evidence" value="ECO:0007669"/>
    <property type="project" value="TreeGrafter"/>
</dbReference>
<feature type="domain" description="C2H2-type" evidence="9">
    <location>
        <begin position="648"/>
        <end position="675"/>
    </location>
</feature>
<reference evidence="10" key="1">
    <citation type="submission" date="2022-01" db="EMBL/GenBank/DDBJ databases">
        <title>Genome Sequence Resource for Two Populations of Ditylenchus destructor, the Migratory Endoparasitic Phytonematode.</title>
        <authorList>
            <person name="Zhang H."/>
            <person name="Lin R."/>
            <person name="Xie B."/>
        </authorList>
    </citation>
    <scope>NUCLEOTIDE SEQUENCE</scope>
    <source>
        <strain evidence="10">BazhouSP</strain>
    </source>
</reference>
<feature type="coiled-coil region" evidence="6">
    <location>
        <begin position="42"/>
        <end position="69"/>
    </location>
</feature>
<dbReference type="PANTHER" id="PTHR14003:SF19">
    <property type="entry name" value="YY2 TRANSCRIPTION FACTOR"/>
    <property type="match status" value="1"/>
</dbReference>
<feature type="region of interest" description="Disordered" evidence="7">
    <location>
        <begin position="894"/>
        <end position="924"/>
    </location>
</feature>
<dbReference type="GO" id="GO:0000122">
    <property type="term" value="P:negative regulation of transcription by RNA polymerase II"/>
    <property type="evidence" value="ECO:0007669"/>
    <property type="project" value="UniProtKB-ARBA"/>
</dbReference>
<feature type="domain" description="C2H2-type" evidence="9">
    <location>
        <begin position="704"/>
        <end position="731"/>
    </location>
</feature>
<feature type="compositionally biased region" description="Basic and acidic residues" evidence="7">
    <location>
        <begin position="790"/>
        <end position="811"/>
    </location>
</feature>
<feature type="compositionally biased region" description="Basic residues" evidence="7">
    <location>
        <begin position="826"/>
        <end position="835"/>
    </location>
</feature>
<feature type="compositionally biased region" description="Polar residues" evidence="7">
    <location>
        <begin position="1050"/>
        <end position="1067"/>
    </location>
</feature>
<dbReference type="PROSITE" id="PS50157">
    <property type="entry name" value="ZINC_FINGER_C2H2_2"/>
    <property type="match status" value="4"/>
</dbReference>
<evidence type="ECO:0000256" key="7">
    <source>
        <dbReference type="SAM" id="MobiDB-lite"/>
    </source>
</evidence>
<dbReference type="GO" id="GO:0000981">
    <property type="term" value="F:DNA-binding transcription factor activity, RNA polymerase II-specific"/>
    <property type="evidence" value="ECO:0007669"/>
    <property type="project" value="TreeGrafter"/>
</dbReference>
<comment type="caution">
    <text evidence="10">The sequence shown here is derived from an EMBL/GenBank/DDBJ whole genome shotgun (WGS) entry which is preliminary data.</text>
</comment>
<feature type="domain" description="Chromo" evidence="8">
    <location>
        <begin position="938"/>
        <end position="989"/>
    </location>
</feature>
<evidence type="ECO:0000313" key="11">
    <source>
        <dbReference type="Proteomes" id="UP001201812"/>
    </source>
</evidence>
<dbReference type="SUPFAM" id="SSF57667">
    <property type="entry name" value="beta-beta-alpha zinc fingers"/>
    <property type="match status" value="3"/>
</dbReference>
<evidence type="ECO:0000256" key="1">
    <source>
        <dbReference type="ARBA" id="ARBA00022723"/>
    </source>
</evidence>
<evidence type="ECO:0000256" key="6">
    <source>
        <dbReference type="SAM" id="Coils"/>
    </source>
</evidence>
<dbReference type="Proteomes" id="UP001201812">
    <property type="component" value="Unassembled WGS sequence"/>
</dbReference>
<feature type="compositionally biased region" description="Polar residues" evidence="7">
    <location>
        <begin position="386"/>
        <end position="411"/>
    </location>
</feature>
<dbReference type="GO" id="GO:0000978">
    <property type="term" value="F:RNA polymerase II cis-regulatory region sequence-specific DNA binding"/>
    <property type="evidence" value="ECO:0007669"/>
    <property type="project" value="TreeGrafter"/>
</dbReference>
<feature type="region of interest" description="Disordered" evidence="7">
    <location>
        <begin position="1050"/>
        <end position="1082"/>
    </location>
</feature>
<dbReference type="PROSITE" id="PS00028">
    <property type="entry name" value="ZINC_FINGER_C2H2_1"/>
    <property type="match status" value="2"/>
</dbReference>
<feature type="region of interest" description="Disordered" evidence="7">
    <location>
        <begin position="788"/>
        <end position="856"/>
    </location>
</feature>
<dbReference type="Gene3D" id="2.40.50.40">
    <property type="match status" value="1"/>
</dbReference>